<organism evidence="3 4">
    <name type="scientific">Natronobacterium haloterrestre</name>
    <name type="common">Halobiforma haloterrestris</name>
    <dbReference type="NCBI Taxonomy" id="148448"/>
    <lineage>
        <taxon>Archaea</taxon>
        <taxon>Methanobacteriati</taxon>
        <taxon>Methanobacteriota</taxon>
        <taxon>Stenosarchaea group</taxon>
        <taxon>Halobacteria</taxon>
        <taxon>Halobacteriales</taxon>
        <taxon>Natrialbaceae</taxon>
        <taxon>Natronobacterium</taxon>
    </lineage>
</organism>
<keyword evidence="4" id="KW-1185">Reference proteome</keyword>
<evidence type="ECO:0008006" key="5">
    <source>
        <dbReference type="Google" id="ProtNLM"/>
    </source>
</evidence>
<feature type="transmembrane region" description="Helical" evidence="2">
    <location>
        <begin position="66"/>
        <end position="89"/>
    </location>
</feature>
<feature type="transmembrane region" description="Helical" evidence="2">
    <location>
        <begin position="37"/>
        <end position="54"/>
    </location>
</feature>
<accession>A0A1I1KGX7</accession>
<keyword evidence="2" id="KW-0812">Transmembrane</keyword>
<evidence type="ECO:0000313" key="4">
    <source>
        <dbReference type="Proteomes" id="UP000199161"/>
    </source>
</evidence>
<dbReference type="EMBL" id="FOKW01000011">
    <property type="protein sequence ID" value="SFC59901.1"/>
    <property type="molecule type" value="Genomic_DNA"/>
</dbReference>
<keyword evidence="2" id="KW-1133">Transmembrane helix</keyword>
<feature type="region of interest" description="Disordered" evidence="1">
    <location>
        <begin position="136"/>
        <end position="162"/>
    </location>
</feature>
<keyword evidence="2" id="KW-0472">Membrane</keyword>
<evidence type="ECO:0000256" key="2">
    <source>
        <dbReference type="SAM" id="Phobius"/>
    </source>
</evidence>
<dbReference type="AlphaFoldDB" id="A0A1I1KGX7"/>
<proteinExistence type="predicted"/>
<dbReference type="Proteomes" id="UP000199161">
    <property type="component" value="Unassembled WGS sequence"/>
</dbReference>
<evidence type="ECO:0000256" key="1">
    <source>
        <dbReference type="SAM" id="MobiDB-lite"/>
    </source>
</evidence>
<evidence type="ECO:0000313" key="3">
    <source>
        <dbReference type="EMBL" id="SFC59901.1"/>
    </source>
</evidence>
<gene>
    <name evidence="3" type="ORF">SAMN05444422_111119</name>
</gene>
<protein>
    <recommendedName>
        <fullName evidence="5">Dolichyl-phosphate-mannose-protein mannosyltransferase</fullName>
    </recommendedName>
</protein>
<reference evidence="4" key="1">
    <citation type="submission" date="2016-10" db="EMBL/GenBank/DDBJ databases">
        <authorList>
            <person name="Varghese N."/>
            <person name="Submissions S."/>
        </authorList>
    </citation>
    <scope>NUCLEOTIDE SEQUENCE [LARGE SCALE GENOMIC DNA]</scope>
    <source>
        <strain evidence="4">DSM 13078</strain>
    </source>
</reference>
<feature type="compositionally biased region" description="Low complexity" evidence="1">
    <location>
        <begin position="139"/>
        <end position="151"/>
    </location>
</feature>
<sequence length="162" mass="17611">MFVDAPHGISGRRPATHATNWFFTELLGGGQGAADTVAAWLPVVASVALGLLIYKLAVLLTRDVRVGVASVLVFAVTPVNAVYTSLGFLDHNLHQYFWLGVTLCRWAGLQSIFSDGSQAATVDRYGMVFERTFEHPRRGSSPSASAFRSPPVRTPGAVRRYF</sequence>
<name>A0A1I1KGX7_NATHA</name>